<keyword evidence="1" id="KW-0472">Membrane</keyword>
<protein>
    <submittedName>
        <fullName evidence="2">Uncharacterized protein</fullName>
    </submittedName>
</protein>
<feature type="transmembrane region" description="Helical" evidence="1">
    <location>
        <begin position="48"/>
        <end position="70"/>
    </location>
</feature>
<evidence type="ECO:0000256" key="1">
    <source>
        <dbReference type="SAM" id="Phobius"/>
    </source>
</evidence>
<comment type="caution">
    <text evidence="2">The sequence shown here is derived from an EMBL/GenBank/DDBJ whole genome shotgun (WGS) entry which is preliminary data.</text>
</comment>
<dbReference type="EMBL" id="LEOY01000014">
    <property type="protein sequence ID" value="RBR28629.1"/>
    <property type="molecule type" value="Genomic_DNA"/>
</dbReference>
<name>A0A0H2Q4W5_9ENTE</name>
<sequence>MSKIHRLSQVAAFIFLLVALSSFLLVYAPLRSIDGDKQNLIFWLDYGLIIYRIGIFSLCLAVFSQLISLLSKKSEATQ</sequence>
<organism evidence="2 3">
    <name type="scientific">Enterococcus cecorum</name>
    <dbReference type="NCBI Taxonomy" id="44008"/>
    <lineage>
        <taxon>Bacteria</taxon>
        <taxon>Bacillati</taxon>
        <taxon>Bacillota</taxon>
        <taxon>Bacilli</taxon>
        <taxon>Lactobacillales</taxon>
        <taxon>Enterococcaceae</taxon>
        <taxon>Enterococcus</taxon>
    </lineage>
</organism>
<dbReference type="Proteomes" id="UP000252800">
    <property type="component" value="Unassembled WGS sequence"/>
</dbReference>
<keyword evidence="1" id="KW-1133">Transmembrane helix</keyword>
<proteinExistence type="predicted"/>
<dbReference type="RefSeq" id="WP_016250359.1">
    <property type="nucleotide sequence ID" value="NZ_AP035890.1"/>
</dbReference>
<gene>
    <name evidence="2" type="ORF">EB18_01761</name>
</gene>
<accession>A0A0H2Q4W5</accession>
<evidence type="ECO:0000313" key="2">
    <source>
        <dbReference type="EMBL" id="RBR28629.1"/>
    </source>
</evidence>
<keyword evidence="1" id="KW-0812">Transmembrane</keyword>
<dbReference type="AlphaFoldDB" id="A0A0H2Q4W5"/>
<reference evidence="2 3" key="1">
    <citation type="submission" date="2015-06" db="EMBL/GenBank/DDBJ databases">
        <title>The Genome Sequence of Enterococcus cecorum 170AEA1.</title>
        <authorList>
            <consortium name="The Broad Institute Genomics Platform"/>
            <consortium name="The Broad Institute Genome Sequencing Center for Infectious Disease"/>
            <person name="Earl A.M."/>
            <person name="Van Tyne D."/>
            <person name="Lebreton F."/>
            <person name="Saavedra J.T."/>
            <person name="Gilmore M.S."/>
            <person name="Manson McGuire A."/>
            <person name="Clock S."/>
            <person name="Crupain M."/>
            <person name="Rangan U."/>
            <person name="Young S."/>
            <person name="Abouelleil A."/>
            <person name="Cao P."/>
            <person name="Chapman S.B."/>
            <person name="Griggs A."/>
            <person name="Priest M."/>
            <person name="Shea T."/>
            <person name="Wortman J."/>
            <person name="Nusbaum C."/>
            <person name="Birren B."/>
        </authorList>
    </citation>
    <scope>NUCLEOTIDE SEQUENCE [LARGE SCALE GENOMIC DNA]</scope>
    <source>
        <strain evidence="2 3">170AEA1</strain>
    </source>
</reference>
<feature type="transmembrane region" description="Helical" evidence="1">
    <location>
        <begin position="7"/>
        <end position="28"/>
    </location>
</feature>
<dbReference type="GeneID" id="60870620"/>
<evidence type="ECO:0000313" key="3">
    <source>
        <dbReference type="Proteomes" id="UP000252800"/>
    </source>
</evidence>